<sequence>MPPPPHLDHIILLVPYTTLLHPPSTLTTHFTLTPGGRHADNLTENKLIVFRDGSYIELIAFINDDPALRAGHWWGDKPFGIIDFAFTSPSGAAADFAGLEERLGEGAGFGVGVGRARYEKPVRGGRKRPDGVAVEWEVTFPDVSGSYVQRGLLPFFCHDVTPRAARVPLDEARVSHPCGAYGISQLVVFVPEEQVEPLAKVYEAVLGMPDKSVEGGVGNFIVGSVHGVIGTPDPRIVVKAPEEGWQKQRVKEEKFMIGNLKVARTGGDEAMVIRIEADGEYGMGGIFLESGAKGVRENSGPEASV</sequence>
<dbReference type="PANTHER" id="PTHR40265">
    <property type="entry name" value="BLL2707 PROTEIN"/>
    <property type="match status" value="1"/>
</dbReference>
<dbReference type="OrthoDB" id="408973at2759"/>
<dbReference type="Pfam" id="PF13468">
    <property type="entry name" value="Glyoxalase_3"/>
    <property type="match status" value="1"/>
</dbReference>
<dbReference type="EMBL" id="KV745277">
    <property type="protein sequence ID" value="OCK75763.1"/>
    <property type="molecule type" value="Genomic_DNA"/>
</dbReference>
<accession>A0A8E2E233</accession>
<dbReference type="InterPro" id="IPR025870">
    <property type="entry name" value="Glyoxalase-like_dom"/>
</dbReference>
<evidence type="ECO:0000313" key="2">
    <source>
        <dbReference type="EMBL" id="OCK75763.1"/>
    </source>
</evidence>
<protein>
    <recommendedName>
        <fullName evidence="1">Glyoxalase-like domain-containing protein</fullName>
    </recommendedName>
</protein>
<dbReference type="InterPro" id="IPR029068">
    <property type="entry name" value="Glyas_Bleomycin-R_OHBP_Dase"/>
</dbReference>
<dbReference type="PANTHER" id="PTHR40265:SF1">
    <property type="entry name" value="GLYOXALASE-LIKE DOMAIN-CONTAINING PROTEIN"/>
    <property type="match status" value="1"/>
</dbReference>
<gene>
    <name evidence="2" type="ORF">K432DRAFT_385964</name>
</gene>
<keyword evidence="3" id="KW-1185">Reference proteome</keyword>
<reference evidence="2 3" key="1">
    <citation type="journal article" date="2016" name="Nat. Commun.">
        <title>Ectomycorrhizal ecology is imprinted in the genome of the dominant symbiotic fungus Cenococcum geophilum.</title>
        <authorList>
            <consortium name="DOE Joint Genome Institute"/>
            <person name="Peter M."/>
            <person name="Kohler A."/>
            <person name="Ohm R.A."/>
            <person name="Kuo A."/>
            <person name="Krutzmann J."/>
            <person name="Morin E."/>
            <person name="Arend M."/>
            <person name="Barry K.W."/>
            <person name="Binder M."/>
            <person name="Choi C."/>
            <person name="Clum A."/>
            <person name="Copeland A."/>
            <person name="Grisel N."/>
            <person name="Haridas S."/>
            <person name="Kipfer T."/>
            <person name="LaButti K."/>
            <person name="Lindquist E."/>
            <person name="Lipzen A."/>
            <person name="Maire R."/>
            <person name="Meier B."/>
            <person name="Mihaltcheva S."/>
            <person name="Molinier V."/>
            <person name="Murat C."/>
            <person name="Poggeler S."/>
            <person name="Quandt C.A."/>
            <person name="Sperisen C."/>
            <person name="Tritt A."/>
            <person name="Tisserant E."/>
            <person name="Crous P.W."/>
            <person name="Henrissat B."/>
            <person name="Nehls U."/>
            <person name="Egli S."/>
            <person name="Spatafora J.W."/>
            <person name="Grigoriev I.V."/>
            <person name="Martin F.M."/>
        </authorList>
    </citation>
    <scope>NUCLEOTIDE SEQUENCE [LARGE SCALE GENOMIC DNA]</scope>
    <source>
        <strain evidence="2 3">CBS 459.81</strain>
    </source>
</reference>
<dbReference type="Proteomes" id="UP000250266">
    <property type="component" value="Unassembled WGS sequence"/>
</dbReference>
<name>A0A8E2E233_9PEZI</name>
<proteinExistence type="predicted"/>
<organism evidence="2 3">
    <name type="scientific">Lepidopterella palustris CBS 459.81</name>
    <dbReference type="NCBI Taxonomy" id="1314670"/>
    <lineage>
        <taxon>Eukaryota</taxon>
        <taxon>Fungi</taxon>
        <taxon>Dikarya</taxon>
        <taxon>Ascomycota</taxon>
        <taxon>Pezizomycotina</taxon>
        <taxon>Dothideomycetes</taxon>
        <taxon>Pleosporomycetidae</taxon>
        <taxon>Mytilinidiales</taxon>
        <taxon>Argynnaceae</taxon>
        <taxon>Lepidopterella</taxon>
    </lineage>
</organism>
<feature type="domain" description="Glyoxalase-like" evidence="1">
    <location>
        <begin position="7"/>
        <end position="203"/>
    </location>
</feature>
<evidence type="ECO:0000259" key="1">
    <source>
        <dbReference type="Pfam" id="PF13468"/>
    </source>
</evidence>
<dbReference type="AlphaFoldDB" id="A0A8E2E233"/>
<evidence type="ECO:0000313" key="3">
    <source>
        <dbReference type="Proteomes" id="UP000250266"/>
    </source>
</evidence>
<dbReference type="Gene3D" id="3.10.180.10">
    <property type="entry name" value="2,3-Dihydroxybiphenyl 1,2-Dioxygenase, domain 1"/>
    <property type="match status" value="1"/>
</dbReference>